<accession>A0AAV6ZNI2</accession>
<protein>
    <submittedName>
        <fullName evidence="3">Uncharacterized protein</fullName>
    </submittedName>
</protein>
<evidence type="ECO:0000256" key="2">
    <source>
        <dbReference type="SAM" id="MobiDB-lite"/>
    </source>
</evidence>
<gene>
    <name evidence="3" type="ORF">GDO81_019239</name>
</gene>
<evidence type="ECO:0000313" key="3">
    <source>
        <dbReference type="EMBL" id="KAG8549895.1"/>
    </source>
</evidence>
<evidence type="ECO:0000313" key="4">
    <source>
        <dbReference type="Proteomes" id="UP000824782"/>
    </source>
</evidence>
<feature type="compositionally biased region" description="Basic and acidic residues" evidence="2">
    <location>
        <begin position="244"/>
        <end position="261"/>
    </location>
</feature>
<feature type="compositionally biased region" description="Polar residues" evidence="2">
    <location>
        <begin position="221"/>
        <end position="230"/>
    </location>
</feature>
<evidence type="ECO:0000256" key="1">
    <source>
        <dbReference type="SAM" id="Coils"/>
    </source>
</evidence>
<comment type="caution">
    <text evidence="3">The sequence shown here is derived from an EMBL/GenBank/DDBJ whole genome shotgun (WGS) entry which is preliminary data.</text>
</comment>
<keyword evidence="4" id="KW-1185">Reference proteome</keyword>
<name>A0AAV6ZNI2_ENGPU</name>
<organism evidence="3 4">
    <name type="scientific">Engystomops pustulosus</name>
    <name type="common">Tungara frog</name>
    <name type="synonym">Physalaemus pustulosus</name>
    <dbReference type="NCBI Taxonomy" id="76066"/>
    <lineage>
        <taxon>Eukaryota</taxon>
        <taxon>Metazoa</taxon>
        <taxon>Chordata</taxon>
        <taxon>Craniata</taxon>
        <taxon>Vertebrata</taxon>
        <taxon>Euteleostomi</taxon>
        <taxon>Amphibia</taxon>
        <taxon>Batrachia</taxon>
        <taxon>Anura</taxon>
        <taxon>Neobatrachia</taxon>
        <taxon>Hyloidea</taxon>
        <taxon>Leptodactylidae</taxon>
        <taxon>Leiuperinae</taxon>
        <taxon>Engystomops</taxon>
    </lineage>
</organism>
<keyword evidence="1" id="KW-0175">Coiled coil</keyword>
<reference evidence="3" key="1">
    <citation type="thesis" date="2020" institute="ProQuest LLC" country="789 East Eisenhower Parkway, Ann Arbor, MI, USA">
        <title>Comparative Genomics and Chromosome Evolution.</title>
        <authorList>
            <person name="Mudd A.B."/>
        </authorList>
    </citation>
    <scope>NUCLEOTIDE SEQUENCE</scope>
    <source>
        <strain evidence="3">237g6f4</strain>
        <tissue evidence="3">Blood</tissue>
    </source>
</reference>
<sequence length="280" mass="32003">MARNEEKQLGRLNRLWLQKERKEGRVRDVSGERPRLVSVVGSGEGCGHALVPVLIIYFVQSALHSAAEVRRWIPSIKREMEYYLEQSQLIHYSDRKIEEFQEKIESLKKEYQSYLWKVRRLDPSCKEHPWKPRGYTRKRTAEGKVPAWVNTGAHPGDVPLSTPVLSDDVNNEPSNPEEEEGLSRTREQEPATPDPRSLYPEGQDSPLHFSTEKSHPRHVWQRSSYNTGGDTANKLRYILLSKQPDQERSAAGKSMADRTDHQPAAGLLGLGCYSSSEEED</sequence>
<dbReference type="EMBL" id="WNYA01000124">
    <property type="protein sequence ID" value="KAG8549895.1"/>
    <property type="molecule type" value="Genomic_DNA"/>
</dbReference>
<feature type="coiled-coil region" evidence="1">
    <location>
        <begin position="90"/>
        <end position="117"/>
    </location>
</feature>
<dbReference type="AlphaFoldDB" id="A0AAV6ZNI2"/>
<proteinExistence type="predicted"/>
<feature type="region of interest" description="Disordered" evidence="2">
    <location>
        <begin position="147"/>
        <end position="280"/>
    </location>
</feature>
<dbReference type="Proteomes" id="UP000824782">
    <property type="component" value="Unassembled WGS sequence"/>
</dbReference>